<evidence type="ECO:0000313" key="1">
    <source>
        <dbReference type="EMBL" id="TFY74856.1"/>
    </source>
</evidence>
<gene>
    <name evidence="1" type="ORF">EWM64_g9156</name>
</gene>
<dbReference type="InterPro" id="IPR043502">
    <property type="entry name" value="DNA/RNA_pol_sf"/>
</dbReference>
<evidence type="ECO:0008006" key="3">
    <source>
        <dbReference type="Google" id="ProtNLM"/>
    </source>
</evidence>
<dbReference type="Proteomes" id="UP000298061">
    <property type="component" value="Unassembled WGS sequence"/>
</dbReference>
<dbReference type="AlphaFoldDB" id="A0A4Y9ZJ75"/>
<proteinExistence type="predicted"/>
<dbReference type="InterPro" id="IPR043128">
    <property type="entry name" value="Rev_trsase/Diguanyl_cyclase"/>
</dbReference>
<keyword evidence="2" id="KW-1185">Reference proteome</keyword>
<comment type="caution">
    <text evidence="1">The sequence shown here is derived from an EMBL/GenBank/DDBJ whole genome shotgun (WGS) entry which is preliminary data.</text>
</comment>
<dbReference type="STRING" id="135208.A0A4Y9ZJ75"/>
<feature type="non-terminal residue" evidence="1">
    <location>
        <position position="51"/>
    </location>
</feature>
<protein>
    <recommendedName>
        <fullName evidence="3">Reverse transcriptase domain-containing protein</fullName>
    </recommendedName>
</protein>
<evidence type="ECO:0000313" key="2">
    <source>
        <dbReference type="Proteomes" id="UP000298061"/>
    </source>
</evidence>
<name>A0A4Y9ZJ75_9AGAM</name>
<dbReference type="OrthoDB" id="1750432at2759"/>
<organism evidence="1 2">
    <name type="scientific">Hericium alpestre</name>
    <dbReference type="NCBI Taxonomy" id="135208"/>
    <lineage>
        <taxon>Eukaryota</taxon>
        <taxon>Fungi</taxon>
        <taxon>Dikarya</taxon>
        <taxon>Basidiomycota</taxon>
        <taxon>Agaricomycotina</taxon>
        <taxon>Agaricomycetes</taxon>
        <taxon>Russulales</taxon>
        <taxon>Hericiaceae</taxon>
        <taxon>Hericium</taxon>
    </lineage>
</organism>
<dbReference type="EMBL" id="SFCI01001839">
    <property type="protein sequence ID" value="TFY74856.1"/>
    <property type="molecule type" value="Genomic_DNA"/>
</dbReference>
<accession>A0A4Y9ZJ75</accession>
<sequence>MNELFKDLIDMSKVVIYMNDILIFTETLEEHRDLVCKVLQCLQDNDLFLKP</sequence>
<reference evidence="1 2" key="1">
    <citation type="submission" date="2019-02" db="EMBL/GenBank/DDBJ databases">
        <title>Genome sequencing of the rare red list fungi Hericium alpestre (H. flagellum).</title>
        <authorList>
            <person name="Buettner E."/>
            <person name="Kellner H."/>
        </authorList>
    </citation>
    <scope>NUCLEOTIDE SEQUENCE [LARGE SCALE GENOMIC DNA]</scope>
    <source>
        <strain evidence="1 2">DSM 108284</strain>
    </source>
</reference>
<dbReference type="Gene3D" id="3.30.70.270">
    <property type="match status" value="1"/>
</dbReference>
<dbReference type="SUPFAM" id="SSF56672">
    <property type="entry name" value="DNA/RNA polymerases"/>
    <property type="match status" value="1"/>
</dbReference>